<name>A0ACC2PF84_9HYME</name>
<dbReference type="Proteomes" id="UP001239111">
    <property type="component" value="Chromosome 1"/>
</dbReference>
<accession>A0ACC2PF84</accession>
<protein>
    <submittedName>
        <fullName evidence="1">Uncharacterized protein</fullName>
    </submittedName>
</protein>
<reference evidence="1" key="1">
    <citation type="submission" date="2023-04" db="EMBL/GenBank/DDBJ databases">
        <title>A chromosome-level genome assembly of the parasitoid wasp Eretmocerus hayati.</title>
        <authorList>
            <person name="Zhong Y."/>
            <person name="Liu S."/>
            <person name="Liu Y."/>
        </authorList>
    </citation>
    <scope>NUCLEOTIDE SEQUENCE</scope>
    <source>
        <strain evidence="1">ZJU_SS_LIU_2023</strain>
    </source>
</reference>
<evidence type="ECO:0000313" key="2">
    <source>
        <dbReference type="Proteomes" id="UP001239111"/>
    </source>
</evidence>
<organism evidence="1 2">
    <name type="scientific">Eretmocerus hayati</name>
    <dbReference type="NCBI Taxonomy" id="131215"/>
    <lineage>
        <taxon>Eukaryota</taxon>
        <taxon>Metazoa</taxon>
        <taxon>Ecdysozoa</taxon>
        <taxon>Arthropoda</taxon>
        <taxon>Hexapoda</taxon>
        <taxon>Insecta</taxon>
        <taxon>Pterygota</taxon>
        <taxon>Neoptera</taxon>
        <taxon>Endopterygota</taxon>
        <taxon>Hymenoptera</taxon>
        <taxon>Apocrita</taxon>
        <taxon>Proctotrupomorpha</taxon>
        <taxon>Chalcidoidea</taxon>
        <taxon>Aphelinidae</taxon>
        <taxon>Aphelininae</taxon>
        <taxon>Eretmocerus</taxon>
    </lineage>
</organism>
<dbReference type="EMBL" id="CM056741">
    <property type="protein sequence ID" value="KAJ8682127.1"/>
    <property type="molecule type" value="Genomic_DNA"/>
</dbReference>
<evidence type="ECO:0000313" key="1">
    <source>
        <dbReference type="EMBL" id="KAJ8682127.1"/>
    </source>
</evidence>
<proteinExistence type="predicted"/>
<gene>
    <name evidence="1" type="ORF">QAD02_017919</name>
</gene>
<comment type="caution">
    <text evidence="1">The sequence shown here is derived from an EMBL/GenBank/DDBJ whole genome shotgun (WGS) entry which is preliminary data.</text>
</comment>
<keyword evidence="2" id="KW-1185">Reference proteome</keyword>
<sequence>MEQNIILIGSKLIIDGFIYHKSRDKPELEKTFWDCTRLRKKEYRARAISTLARDGEVPRILKGPQHEPFHSHAPDQDECEAEVVKYSVKNEAQRQPERPPSQIARDATRDLSQRVLARLPERENLKRSMRKVRRRHLPANPRILDELLDLPERFTITFTGKKFLIYDSREVEDVGRVIVSATKRNLLLLRESDVWFLDGTFKVSPSIFTQLFTVLGIVKRHQNFAALPLVYALLSSKETRQYSTALQAIKSAAEERSDEELEFLELIGSNIVL</sequence>